<dbReference type="GO" id="GO:0003824">
    <property type="term" value="F:catalytic activity"/>
    <property type="evidence" value="ECO:0007669"/>
    <property type="project" value="InterPro"/>
</dbReference>
<dbReference type="InterPro" id="IPR035994">
    <property type="entry name" value="Nucleoside_phosphorylase_sf"/>
</dbReference>
<reference evidence="3 4" key="1">
    <citation type="journal article" date="2020" name="Phytopathology">
        <title>Genome Sequence Resources of Colletotrichum truncatum, C. plurivorum, C. musicola, and C. sojae: Four Species Pathogenic to Soybean (Glycine max).</title>
        <authorList>
            <person name="Rogerio F."/>
            <person name="Boufleur T.R."/>
            <person name="Ciampi-Guillardi M."/>
            <person name="Sukno S.A."/>
            <person name="Thon M.R."/>
            <person name="Massola Junior N.S."/>
            <person name="Baroncelli R."/>
        </authorList>
    </citation>
    <scope>NUCLEOTIDE SEQUENCE [LARGE SCALE GENOMIC DNA]</scope>
    <source>
        <strain evidence="3 4">LFN0009</strain>
    </source>
</reference>
<proteinExistence type="predicted"/>
<name>A0A8H6INH2_9PEZI</name>
<dbReference type="Proteomes" id="UP000652219">
    <property type="component" value="Unassembled WGS sequence"/>
</dbReference>
<comment type="caution">
    <text evidence="3">The sequence shown here is derived from an EMBL/GenBank/DDBJ whole genome shotgun (WGS) entry which is preliminary data.</text>
</comment>
<feature type="chain" id="PRO_5034626468" evidence="1">
    <location>
        <begin position="26"/>
        <end position="657"/>
    </location>
</feature>
<dbReference type="PANTHER" id="PTHR46082">
    <property type="entry name" value="ATP/GTP-BINDING PROTEIN-RELATED"/>
    <property type="match status" value="1"/>
</dbReference>
<dbReference type="GO" id="GO:0009116">
    <property type="term" value="P:nucleoside metabolic process"/>
    <property type="evidence" value="ECO:0007669"/>
    <property type="project" value="InterPro"/>
</dbReference>
<organism evidence="3 4">
    <name type="scientific">Colletotrichum sojae</name>
    <dbReference type="NCBI Taxonomy" id="2175907"/>
    <lineage>
        <taxon>Eukaryota</taxon>
        <taxon>Fungi</taxon>
        <taxon>Dikarya</taxon>
        <taxon>Ascomycota</taxon>
        <taxon>Pezizomycotina</taxon>
        <taxon>Sordariomycetes</taxon>
        <taxon>Hypocreomycetidae</taxon>
        <taxon>Glomerellales</taxon>
        <taxon>Glomerellaceae</taxon>
        <taxon>Colletotrichum</taxon>
        <taxon>Colletotrichum orchidearum species complex</taxon>
    </lineage>
</organism>
<accession>A0A8H6INH2</accession>
<dbReference type="Gene3D" id="3.40.50.300">
    <property type="entry name" value="P-loop containing nucleotide triphosphate hydrolases"/>
    <property type="match status" value="1"/>
</dbReference>
<dbReference type="Pfam" id="PF00931">
    <property type="entry name" value="NB-ARC"/>
    <property type="match status" value="1"/>
</dbReference>
<evidence type="ECO:0000259" key="2">
    <source>
        <dbReference type="Pfam" id="PF00931"/>
    </source>
</evidence>
<feature type="domain" description="NB-ARC" evidence="2">
    <location>
        <begin position="278"/>
        <end position="417"/>
    </location>
</feature>
<evidence type="ECO:0000313" key="3">
    <source>
        <dbReference type="EMBL" id="KAF6787315.1"/>
    </source>
</evidence>
<protein>
    <submittedName>
        <fullName evidence="3">Kinesin light chain</fullName>
    </submittedName>
</protein>
<dbReference type="InterPro" id="IPR002182">
    <property type="entry name" value="NB-ARC"/>
</dbReference>
<evidence type="ECO:0000313" key="4">
    <source>
        <dbReference type="Proteomes" id="UP000652219"/>
    </source>
</evidence>
<dbReference type="InterPro" id="IPR027417">
    <property type="entry name" value="P-loop_NTPase"/>
</dbReference>
<keyword evidence="4" id="KW-1185">Reference proteome</keyword>
<dbReference type="InterPro" id="IPR011990">
    <property type="entry name" value="TPR-like_helical_dom_sf"/>
</dbReference>
<dbReference type="GO" id="GO:0043531">
    <property type="term" value="F:ADP binding"/>
    <property type="evidence" value="ECO:0007669"/>
    <property type="project" value="InterPro"/>
</dbReference>
<evidence type="ECO:0000256" key="1">
    <source>
        <dbReference type="SAM" id="SignalP"/>
    </source>
</evidence>
<dbReference type="SUPFAM" id="SSF52540">
    <property type="entry name" value="P-loop containing nucleoside triphosphate hydrolases"/>
    <property type="match status" value="1"/>
</dbReference>
<dbReference type="SUPFAM" id="SSF53167">
    <property type="entry name" value="Purine and uridine phosphorylases"/>
    <property type="match status" value="1"/>
</dbReference>
<dbReference type="PANTHER" id="PTHR46082:SF11">
    <property type="entry name" value="AAA+ ATPASE DOMAIN-CONTAINING PROTEIN-RELATED"/>
    <property type="match status" value="1"/>
</dbReference>
<sequence length="657" mass="72148">MAKSVPARDFIVGWVCALPIELAAAAETMDEEFADLPSHPTDSNLYSFGRIGVHNVSSFPSLRFGVLVGIGGGVPNVEEDIDIRLGDVVISQPAGQNGGVIQYDFGKTGANGRIARTSSLNAPPAILLSALAKLRANDIRRKTQVLNHLSQLTSRPDFASPGPEKDTLYEASSRHIGGATCAKCRPEDVMKDGPTRDRYSKELGGILCFEMETAGLMNNFPCIVIRGICDYADAHKNKRWQPYAAATAAAYAKELLHMIPPLVFSNLNVFEGYTCQRTAVVGLGGIGKTQVAIEAAYRVRDAHPDCSVFWVPAVSAVMFENAYREIGRALGIRDIEADHADVKSLVKAALERDDVGSWLLIVDNADDVDLLFSGSKLITYLPSNRKGSILLTTRNHQAAARFSPGRPIYLHEMDSIEATQLLCNGLDGSQMSDKQSTTQLLEHLTYLSLAIRQASAYMAANMSVTVSKYLGFCKASDEKLVNLLSKDFENHNRYEAIRNPVATGWLISFTNISRDNPLAARYLSFMCYLAEKNIPRTLLPPEEDGTDKDDEMATDEAISTLMAYAFIQKRGTVDRNGELWMAYLPHAQAALQVRDRCTDNKAVWGLLSSVGKSNNLLGKYQAAEQMYRQTLELKEKVLGLGNPSTPRQYEQPGSRTY</sequence>
<dbReference type="AlphaFoldDB" id="A0A8H6INH2"/>
<dbReference type="InterPro" id="IPR053137">
    <property type="entry name" value="NLR-like"/>
</dbReference>
<dbReference type="Gene3D" id="3.40.50.1580">
    <property type="entry name" value="Nucleoside phosphorylase domain"/>
    <property type="match status" value="1"/>
</dbReference>
<dbReference type="Gene3D" id="1.25.40.10">
    <property type="entry name" value="Tetratricopeptide repeat domain"/>
    <property type="match status" value="1"/>
</dbReference>
<keyword evidence="1" id="KW-0732">Signal</keyword>
<gene>
    <name evidence="3" type="ORF">CSOJ01_15247</name>
</gene>
<feature type="signal peptide" evidence="1">
    <location>
        <begin position="1"/>
        <end position="25"/>
    </location>
</feature>
<dbReference type="EMBL" id="WIGN01000604">
    <property type="protein sequence ID" value="KAF6787315.1"/>
    <property type="molecule type" value="Genomic_DNA"/>
</dbReference>